<feature type="region of interest" description="Disordered" evidence="8">
    <location>
        <begin position="50"/>
        <end position="70"/>
    </location>
</feature>
<evidence type="ECO:0000256" key="7">
    <source>
        <dbReference type="ARBA" id="ARBA00039306"/>
    </source>
</evidence>
<dbReference type="InParanoid" id="A0A5J5FAJ0"/>
<dbReference type="Gene3D" id="1.10.455.10">
    <property type="entry name" value="Ribosomal protein S7 domain"/>
    <property type="match status" value="1"/>
</dbReference>
<dbReference type="GO" id="GO:0005840">
    <property type="term" value="C:ribosome"/>
    <property type="evidence" value="ECO:0007669"/>
    <property type="project" value="UniProtKB-KW"/>
</dbReference>
<comment type="caution">
    <text evidence="10">The sequence shown here is derived from an EMBL/GenBank/DDBJ whole genome shotgun (WGS) entry which is preliminary data.</text>
</comment>
<evidence type="ECO:0000256" key="3">
    <source>
        <dbReference type="ARBA" id="ARBA00022980"/>
    </source>
</evidence>
<evidence type="ECO:0000256" key="1">
    <source>
        <dbReference type="ARBA" id="ARBA00004173"/>
    </source>
</evidence>
<accession>A0A5J5FAJ0</accession>
<dbReference type="AlphaFoldDB" id="A0A5J5FAJ0"/>
<gene>
    <name evidence="10" type="ORF">FN846DRAFT_928626</name>
</gene>
<evidence type="ECO:0000256" key="8">
    <source>
        <dbReference type="SAM" id="MobiDB-lite"/>
    </source>
</evidence>
<evidence type="ECO:0000256" key="5">
    <source>
        <dbReference type="ARBA" id="ARBA00023274"/>
    </source>
</evidence>
<dbReference type="GO" id="GO:1990904">
    <property type="term" value="C:ribonucleoprotein complex"/>
    <property type="evidence" value="ECO:0007669"/>
    <property type="project" value="UniProtKB-KW"/>
</dbReference>
<dbReference type="GO" id="GO:0005739">
    <property type="term" value="C:mitochondrion"/>
    <property type="evidence" value="ECO:0007669"/>
    <property type="project" value="UniProtKB-SubCell"/>
</dbReference>
<dbReference type="InterPro" id="IPR000235">
    <property type="entry name" value="Ribosomal_uS7"/>
</dbReference>
<dbReference type="CDD" id="cd14868">
    <property type="entry name" value="uS7_Mitochondria_Fungi"/>
    <property type="match status" value="1"/>
</dbReference>
<comment type="subcellular location">
    <subcellularLocation>
        <location evidence="1">Mitochondrion</location>
    </subcellularLocation>
</comment>
<dbReference type="InterPro" id="IPR036823">
    <property type="entry name" value="Ribosomal_uS7_dom_sf"/>
</dbReference>
<proteinExistence type="inferred from homology"/>
<reference evidence="10 11" key="1">
    <citation type="submission" date="2019-09" db="EMBL/GenBank/DDBJ databases">
        <title>Draft genome of the ectomycorrhizal ascomycete Sphaerosporella brunnea.</title>
        <authorList>
            <consortium name="DOE Joint Genome Institute"/>
            <person name="Benucci G.M."/>
            <person name="Marozzi G."/>
            <person name="Antonielli L."/>
            <person name="Sanchez S."/>
            <person name="Marco P."/>
            <person name="Wang X."/>
            <person name="Falini L.B."/>
            <person name="Barry K."/>
            <person name="Haridas S."/>
            <person name="Lipzen A."/>
            <person name="Labutti K."/>
            <person name="Grigoriev I.V."/>
            <person name="Murat C."/>
            <person name="Martin F."/>
            <person name="Albertini E."/>
            <person name="Donnini D."/>
            <person name="Bonito G."/>
        </authorList>
    </citation>
    <scope>NUCLEOTIDE SEQUENCE [LARGE SCALE GENOMIC DNA]</scope>
    <source>
        <strain evidence="10 11">Sb_GMNB300</strain>
    </source>
</reference>
<feature type="domain" description="Small ribosomal subunit protein uS7" evidence="9">
    <location>
        <begin position="173"/>
        <end position="329"/>
    </location>
</feature>
<dbReference type="PANTHER" id="PTHR11205">
    <property type="entry name" value="RIBOSOMAL PROTEIN S7"/>
    <property type="match status" value="1"/>
</dbReference>
<dbReference type="InterPro" id="IPR047988">
    <property type="entry name" value="Ribosomal_uS7m_fungi"/>
</dbReference>
<feature type="compositionally biased region" description="Polar residues" evidence="8">
    <location>
        <begin position="58"/>
        <end position="70"/>
    </location>
</feature>
<dbReference type="SUPFAM" id="SSF47973">
    <property type="entry name" value="Ribosomal protein S7"/>
    <property type="match status" value="1"/>
</dbReference>
<comment type="similarity">
    <text evidence="2">Belongs to the universal ribosomal protein uS7 family.</text>
</comment>
<dbReference type="OrthoDB" id="9972728at2759"/>
<keyword evidence="5" id="KW-0687">Ribonucleoprotein</keyword>
<sequence>MSPRTMFLRPQCLRVVPVRSAVASLALRACSSAAPKNPRGSNQDVLPHASEEAAATAKITSETPPDIEQGTSISEMIQRDTEALKNAPSVLKKELKGTAVPGSKREYSTYVDPRDNDRADDVDFNAEFDAAAMHGTDNEPVQADAVSINLEATIPEGAKYPLPTLPLPATSVMKKRYPPVVEQVTNLIMRHGKKATAQSVMTEVLAILRTKSAPKPSLRANIIPTAPPLASLPSDPIAYLQTAIDSVGPLMTIKSIKGSGGFRESVPSPLRLRQRRRKAITWIIEAADKKKARMSLAERLADEIVAVVEGRSTAWDKRQQVHKTAVASRANVKVKVM</sequence>
<comment type="function">
    <text evidence="6">Component of the mitochondrial ribosome (mitoribosome), a dedicated translation machinery responsible for the synthesis of mitochondrial genome-encoded proteins, including at least some of the essential transmembrane subunits of the mitochondrial respiratory chain. The mitoribosomes are attached to the mitochondrial inner membrane and translation products are cotranslationally integrated into the membrane.</text>
</comment>
<name>A0A5J5FAJ0_9PEZI</name>
<dbReference type="Pfam" id="PF00177">
    <property type="entry name" value="Ribosomal_S7"/>
    <property type="match status" value="1"/>
</dbReference>
<evidence type="ECO:0000313" key="11">
    <source>
        <dbReference type="Proteomes" id="UP000326924"/>
    </source>
</evidence>
<evidence type="ECO:0000256" key="2">
    <source>
        <dbReference type="ARBA" id="ARBA00007151"/>
    </source>
</evidence>
<organism evidence="10 11">
    <name type="scientific">Sphaerosporella brunnea</name>
    <dbReference type="NCBI Taxonomy" id="1250544"/>
    <lineage>
        <taxon>Eukaryota</taxon>
        <taxon>Fungi</taxon>
        <taxon>Dikarya</taxon>
        <taxon>Ascomycota</taxon>
        <taxon>Pezizomycotina</taxon>
        <taxon>Pezizomycetes</taxon>
        <taxon>Pezizales</taxon>
        <taxon>Pyronemataceae</taxon>
        <taxon>Sphaerosporella</taxon>
    </lineage>
</organism>
<dbReference type="Proteomes" id="UP000326924">
    <property type="component" value="Unassembled WGS sequence"/>
</dbReference>
<dbReference type="InterPro" id="IPR023798">
    <property type="entry name" value="Ribosomal_uS7_dom"/>
</dbReference>
<dbReference type="FunFam" id="1.10.455.10:FF:000006">
    <property type="entry name" value="37S ribosomal protein S7, mitochondrial"/>
    <property type="match status" value="1"/>
</dbReference>
<keyword evidence="4" id="KW-0496">Mitochondrion</keyword>
<dbReference type="FunCoup" id="A0A5J5FAJ0">
    <property type="interactions" value="248"/>
</dbReference>
<protein>
    <recommendedName>
        <fullName evidence="7">Small ribosomal subunit protein uS7m</fullName>
    </recommendedName>
</protein>
<keyword evidence="11" id="KW-1185">Reference proteome</keyword>
<evidence type="ECO:0000256" key="6">
    <source>
        <dbReference type="ARBA" id="ARBA00037226"/>
    </source>
</evidence>
<evidence type="ECO:0000313" key="10">
    <source>
        <dbReference type="EMBL" id="KAA8913784.1"/>
    </source>
</evidence>
<dbReference type="GO" id="GO:0006412">
    <property type="term" value="P:translation"/>
    <property type="evidence" value="ECO:0007669"/>
    <property type="project" value="InterPro"/>
</dbReference>
<evidence type="ECO:0000256" key="4">
    <source>
        <dbReference type="ARBA" id="ARBA00023128"/>
    </source>
</evidence>
<evidence type="ECO:0000259" key="9">
    <source>
        <dbReference type="Pfam" id="PF00177"/>
    </source>
</evidence>
<dbReference type="EMBL" id="VXIS01000012">
    <property type="protein sequence ID" value="KAA8913784.1"/>
    <property type="molecule type" value="Genomic_DNA"/>
</dbReference>
<keyword evidence="3 10" id="KW-0689">Ribosomal protein</keyword>